<dbReference type="EMBL" id="NCEQ01000002">
    <property type="protein sequence ID" value="OYX58534.1"/>
    <property type="molecule type" value="Genomic_DNA"/>
</dbReference>
<gene>
    <name evidence="1" type="ORF">B7Y86_02280</name>
</gene>
<protein>
    <submittedName>
        <fullName evidence="1">Uncharacterized protein</fullName>
    </submittedName>
</protein>
<organism evidence="1 2">
    <name type="scientific">Brevundimonas subvibrioides</name>
    <dbReference type="NCBI Taxonomy" id="74313"/>
    <lineage>
        <taxon>Bacteria</taxon>
        <taxon>Pseudomonadati</taxon>
        <taxon>Pseudomonadota</taxon>
        <taxon>Alphaproteobacteria</taxon>
        <taxon>Caulobacterales</taxon>
        <taxon>Caulobacteraceae</taxon>
        <taxon>Brevundimonas</taxon>
    </lineage>
</organism>
<comment type="caution">
    <text evidence="1">The sequence shown here is derived from an EMBL/GenBank/DDBJ whole genome shotgun (WGS) entry which is preliminary data.</text>
</comment>
<evidence type="ECO:0000313" key="1">
    <source>
        <dbReference type="EMBL" id="OYX58534.1"/>
    </source>
</evidence>
<proteinExistence type="predicted"/>
<accession>A0A258HPH3</accession>
<name>A0A258HPH3_9CAUL</name>
<dbReference type="Proteomes" id="UP000216147">
    <property type="component" value="Unassembled WGS sequence"/>
</dbReference>
<reference evidence="1 2" key="1">
    <citation type="submission" date="2017-03" db="EMBL/GenBank/DDBJ databases">
        <title>Lifting the veil on microbial sulfur biogeochemistry in mining wastewaters.</title>
        <authorList>
            <person name="Kantor R.S."/>
            <person name="Colenbrander Nelson T."/>
            <person name="Marshall S."/>
            <person name="Bennett D."/>
            <person name="Apte S."/>
            <person name="Camacho D."/>
            <person name="Thomas B.C."/>
            <person name="Warren L.A."/>
            <person name="Banfield J.F."/>
        </authorList>
    </citation>
    <scope>NUCLEOTIDE SEQUENCE [LARGE SCALE GENOMIC DNA]</scope>
    <source>
        <strain evidence="1">32-68-21</strain>
    </source>
</reference>
<evidence type="ECO:0000313" key="2">
    <source>
        <dbReference type="Proteomes" id="UP000216147"/>
    </source>
</evidence>
<dbReference type="AlphaFoldDB" id="A0A258HPH3"/>
<sequence>MSGRRSGLADFLLTALAVVVLLQSTALAWVILGSPDRDRLLAQLKRQPIETIVEVCTVPPAEA</sequence>